<reference evidence="1" key="1">
    <citation type="submission" date="2020-07" db="EMBL/GenBank/DDBJ databases">
        <title>Clarias magur genome sequencing, assembly and annotation.</title>
        <authorList>
            <person name="Kushwaha B."/>
            <person name="Kumar R."/>
            <person name="Das P."/>
            <person name="Joshi C.G."/>
            <person name="Kumar D."/>
            <person name="Nagpure N.S."/>
            <person name="Pandey M."/>
            <person name="Agarwal S."/>
            <person name="Srivastava S."/>
            <person name="Singh M."/>
            <person name="Sahoo L."/>
            <person name="Jayasankar P."/>
            <person name="Meher P.K."/>
            <person name="Koringa P.G."/>
            <person name="Iquebal M.A."/>
            <person name="Das S.P."/>
            <person name="Bit A."/>
            <person name="Patnaik S."/>
            <person name="Patel N."/>
            <person name="Shah T.M."/>
            <person name="Hinsu A."/>
            <person name="Jena J.K."/>
        </authorList>
    </citation>
    <scope>NUCLEOTIDE SEQUENCE</scope>
    <source>
        <strain evidence="1">CIFAMagur01</strain>
        <tissue evidence="1">Testis</tissue>
    </source>
</reference>
<dbReference type="Proteomes" id="UP000727407">
    <property type="component" value="Unassembled WGS sequence"/>
</dbReference>
<name>A0A8J4UQU5_CLAMG</name>
<accession>A0A8J4UQU5</accession>
<evidence type="ECO:0000313" key="1">
    <source>
        <dbReference type="EMBL" id="KAF5902542.1"/>
    </source>
</evidence>
<organism evidence="1 2">
    <name type="scientific">Clarias magur</name>
    <name type="common">Asian catfish</name>
    <name type="synonym">Macropteronotus magur</name>
    <dbReference type="NCBI Taxonomy" id="1594786"/>
    <lineage>
        <taxon>Eukaryota</taxon>
        <taxon>Metazoa</taxon>
        <taxon>Chordata</taxon>
        <taxon>Craniata</taxon>
        <taxon>Vertebrata</taxon>
        <taxon>Euteleostomi</taxon>
        <taxon>Actinopterygii</taxon>
        <taxon>Neopterygii</taxon>
        <taxon>Teleostei</taxon>
        <taxon>Ostariophysi</taxon>
        <taxon>Siluriformes</taxon>
        <taxon>Clariidae</taxon>
        <taxon>Clarias</taxon>
    </lineage>
</organism>
<comment type="caution">
    <text evidence="1">The sequence shown here is derived from an EMBL/GenBank/DDBJ whole genome shotgun (WGS) entry which is preliminary data.</text>
</comment>
<dbReference type="EMBL" id="QNUK01000088">
    <property type="protein sequence ID" value="KAF5902542.1"/>
    <property type="molecule type" value="Genomic_DNA"/>
</dbReference>
<evidence type="ECO:0000313" key="2">
    <source>
        <dbReference type="Proteomes" id="UP000727407"/>
    </source>
</evidence>
<sequence>MNRIKFKQWSDKIEIRVPDGLRQMDDANGFFQRYQYADSSHHATKSSVSPGISGRQTVIYSRGFKAGKPKLGEDALPHQRHTDARVSESHVSFSARLGHTLQLYSACPPKAEMEQGSCAGVSSSALA</sequence>
<gene>
    <name evidence="1" type="ORF">DAT39_007736</name>
</gene>
<proteinExistence type="predicted"/>
<protein>
    <submittedName>
        <fullName evidence="1">Uncharacterized protein</fullName>
    </submittedName>
</protein>
<keyword evidence="2" id="KW-1185">Reference proteome</keyword>
<dbReference type="AlphaFoldDB" id="A0A8J4UQU5"/>